<proteinExistence type="predicted"/>
<feature type="region of interest" description="Disordered" evidence="1">
    <location>
        <begin position="35"/>
        <end position="78"/>
    </location>
</feature>
<keyword evidence="3" id="KW-1185">Reference proteome</keyword>
<evidence type="ECO:0000313" key="2">
    <source>
        <dbReference type="EMBL" id="PUZ58166.1"/>
    </source>
</evidence>
<sequence length="78" mass="8732">MMLSVSSASPLWKIEEQLFISFCLPDLWATVRFSTAASGPPPERRNPHLPTDRVTGESRSSPSHHFFPIPPKFQSPPT</sequence>
<gene>
    <name evidence="2" type="ORF">GQ55_5G488400</name>
</gene>
<dbReference type="Proteomes" id="UP000244336">
    <property type="component" value="Chromosome 5"/>
</dbReference>
<dbReference type="AlphaFoldDB" id="A0A2T7DRH2"/>
<feature type="compositionally biased region" description="Low complexity" evidence="1">
    <location>
        <begin position="58"/>
        <end position="67"/>
    </location>
</feature>
<dbReference type="Gramene" id="PUZ58166">
    <property type="protein sequence ID" value="PUZ58166"/>
    <property type="gene ID" value="GQ55_5G488400"/>
</dbReference>
<feature type="compositionally biased region" description="Basic and acidic residues" evidence="1">
    <location>
        <begin position="42"/>
        <end position="56"/>
    </location>
</feature>
<protein>
    <submittedName>
        <fullName evidence="2">Uncharacterized protein</fullName>
    </submittedName>
</protein>
<dbReference type="EMBL" id="CM009753">
    <property type="protein sequence ID" value="PUZ58166.1"/>
    <property type="molecule type" value="Genomic_DNA"/>
</dbReference>
<feature type="compositionally biased region" description="Pro residues" evidence="1">
    <location>
        <begin position="68"/>
        <end position="78"/>
    </location>
</feature>
<evidence type="ECO:0000256" key="1">
    <source>
        <dbReference type="SAM" id="MobiDB-lite"/>
    </source>
</evidence>
<reference evidence="2 3" key="1">
    <citation type="submission" date="2018-04" db="EMBL/GenBank/DDBJ databases">
        <title>WGS assembly of Panicum hallii var. hallii HAL2.</title>
        <authorList>
            <person name="Lovell J."/>
            <person name="Jenkins J."/>
            <person name="Lowry D."/>
            <person name="Mamidi S."/>
            <person name="Sreedasyam A."/>
            <person name="Weng X."/>
            <person name="Barry K."/>
            <person name="Bonette J."/>
            <person name="Campitelli B."/>
            <person name="Daum C."/>
            <person name="Gordon S."/>
            <person name="Gould B."/>
            <person name="Lipzen A."/>
            <person name="MacQueen A."/>
            <person name="Palacio-Mejia J."/>
            <person name="Plott C."/>
            <person name="Shakirov E."/>
            <person name="Shu S."/>
            <person name="Yoshinaga Y."/>
            <person name="Zane M."/>
            <person name="Rokhsar D."/>
            <person name="Grimwood J."/>
            <person name="Schmutz J."/>
            <person name="Juenger T."/>
        </authorList>
    </citation>
    <scope>NUCLEOTIDE SEQUENCE [LARGE SCALE GENOMIC DNA]</scope>
    <source>
        <strain evidence="3">cv. HAL2</strain>
    </source>
</reference>
<name>A0A2T7DRH2_9POAL</name>
<accession>A0A2T7DRH2</accession>
<organism evidence="2 3">
    <name type="scientific">Panicum hallii var. hallii</name>
    <dbReference type="NCBI Taxonomy" id="1504633"/>
    <lineage>
        <taxon>Eukaryota</taxon>
        <taxon>Viridiplantae</taxon>
        <taxon>Streptophyta</taxon>
        <taxon>Embryophyta</taxon>
        <taxon>Tracheophyta</taxon>
        <taxon>Spermatophyta</taxon>
        <taxon>Magnoliopsida</taxon>
        <taxon>Liliopsida</taxon>
        <taxon>Poales</taxon>
        <taxon>Poaceae</taxon>
        <taxon>PACMAD clade</taxon>
        <taxon>Panicoideae</taxon>
        <taxon>Panicodae</taxon>
        <taxon>Paniceae</taxon>
        <taxon>Panicinae</taxon>
        <taxon>Panicum</taxon>
        <taxon>Panicum sect. Panicum</taxon>
    </lineage>
</organism>
<evidence type="ECO:0000313" key="3">
    <source>
        <dbReference type="Proteomes" id="UP000244336"/>
    </source>
</evidence>